<dbReference type="SUPFAM" id="SSF57850">
    <property type="entry name" value="RING/U-box"/>
    <property type="match status" value="1"/>
</dbReference>
<dbReference type="Gene3D" id="3.30.40.10">
    <property type="entry name" value="Zinc/RING finger domain, C3HC4 (zinc finger)"/>
    <property type="match status" value="1"/>
</dbReference>
<dbReference type="SMART" id="SM00184">
    <property type="entry name" value="RING"/>
    <property type="match status" value="1"/>
</dbReference>
<evidence type="ECO:0000313" key="4">
    <source>
        <dbReference type="Proteomes" id="UP000799324"/>
    </source>
</evidence>
<dbReference type="GO" id="GO:0036297">
    <property type="term" value="P:interstrand cross-link repair"/>
    <property type="evidence" value="ECO:0007669"/>
    <property type="project" value="InterPro"/>
</dbReference>
<dbReference type="InterPro" id="IPR001841">
    <property type="entry name" value="Znf_RING"/>
</dbReference>
<dbReference type="PANTHER" id="PTHR16047:SF7">
    <property type="entry name" value="E3 UBIQUITIN-PROTEIN LIGASE RFWD3"/>
    <property type="match status" value="1"/>
</dbReference>
<dbReference type="Proteomes" id="UP000799324">
    <property type="component" value="Unassembled WGS sequence"/>
</dbReference>
<keyword evidence="1" id="KW-0862">Zinc</keyword>
<sequence>MTTFFSKGTANMSFDTVDQSAICLQSFRLFHPPVKIPCGHIFGYNCIDKWFKSKGARSKACPMCRRVIPVPTRPSQILRDLHSIKGLPTISEGNHLLKENLDLCIRQELEVRHLVFQTTPQEITQQVAQFKVIQQLNTNCINAKLNIFHRKDSLDAYLALINATDRLRGDIGWILNQLLCNNKDANLRQYIVDEGDAISDS</sequence>
<dbReference type="PROSITE" id="PS50089">
    <property type="entry name" value="ZF_RING_2"/>
    <property type="match status" value="1"/>
</dbReference>
<proteinExistence type="predicted"/>
<keyword evidence="4" id="KW-1185">Reference proteome</keyword>
<dbReference type="EMBL" id="MU004290">
    <property type="protein sequence ID" value="KAF2662259.1"/>
    <property type="molecule type" value="Genomic_DNA"/>
</dbReference>
<dbReference type="PANTHER" id="PTHR16047">
    <property type="entry name" value="RFWD3 PROTEIN"/>
    <property type="match status" value="1"/>
</dbReference>
<accession>A0A6A6TQB8</accession>
<evidence type="ECO:0000313" key="3">
    <source>
        <dbReference type="EMBL" id="KAF2662259.1"/>
    </source>
</evidence>
<protein>
    <recommendedName>
        <fullName evidence="2">RING-type domain-containing protein</fullName>
    </recommendedName>
</protein>
<dbReference type="GO" id="GO:0005634">
    <property type="term" value="C:nucleus"/>
    <property type="evidence" value="ECO:0007669"/>
    <property type="project" value="InterPro"/>
</dbReference>
<organism evidence="3 4">
    <name type="scientific">Lophiostoma macrostomum CBS 122681</name>
    <dbReference type="NCBI Taxonomy" id="1314788"/>
    <lineage>
        <taxon>Eukaryota</taxon>
        <taxon>Fungi</taxon>
        <taxon>Dikarya</taxon>
        <taxon>Ascomycota</taxon>
        <taxon>Pezizomycotina</taxon>
        <taxon>Dothideomycetes</taxon>
        <taxon>Pleosporomycetidae</taxon>
        <taxon>Pleosporales</taxon>
        <taxon>Lophiostomataceae</taxon>
        <taxon>Lophiostoma</taxon>
    </lineage>
</organism>
<feature type="domain" description="RING-type" evidence="2">
    <location>
        <begin position="22"/>
        <end position="65"/>
    </location>
</feature>
<dbReference type="AlphaFoldDB" id="A0A6A6TQB8"/>
<name>A0A6A6TQB8_9PLEO</name>
<keyword evidence="1" id="KW-0863">Zinc-finger</keyword>
<dbReference type="Pfam" id="PF13639">
    <property type="entry name" value="zf-RING_2"/>
    <property type="match status" value="1"/>
</dbReference>
<evidence type="ECO:0000256" key="1">
    <source>
        <dbReference type="PROSITE-ProRule" id="PRU00175"/>
    </source>
</evidence>
<dbReference type="InterPro" id="IPR037381">
    <property type="entry name" value="RFWD3"/>
</dbReference>
<dbReference type="GO" id="GO:0008270">
    <property type="term" value="F:zinc ion binding"/>
    <property type="evidence" value="ECO:0007669"/>
    <property type="project" value="UniProtKB-KW"/>
</dbReference>
<dbReference type="GO" id="GO:0016567">
    <property type="term" value="P:protein ubiquitination"/>
    <property type="evidence" value="ECO:0007669"/>
    <property type="project" value="InterPro"/>
</dbReference>
<keyword evidence="1" id="KW-0479">Metal-binding</keyword>
<gene>
    <name evidence="3" type="ORF">K491DRAFT_284670</name>
</gene>
<dbReference type="OrthoDB" id="8062037at2759"/>
<dbReference type="InterPro" id="IPR013083">
    <property type="entry name" value="Znf_RING/FYVE/PHD"/>
</dbReference>
<evidence type="ECO:0000259" key="2">
    <source>
        <dbReference type="PROSITE" id="PS50089"/>
    </source>
</evidence>
<reference evidence="3" key="1">
    <citation type="journal article" date="2020" name="Stud. Mycol.">
        <title>101 Dothideomycetes genomes: a test case for predicting lifestyles and emergence of pathogens.</title>
        <authorList>
            <person name="Haridas S."/>
            <person name="Albert R."/>
            <person name="Binder M."/>
            <person name="Bloem J."/>
            <person name="Labutti K."/>
            <person name="Salamov A."/>
            <person name="Andreopoulos B."/>
            <person name="Baker S."/>
            <person name="Barry K."/>
            <person name="Bills G."/>
            <person name="Bluhm B."/>
            <person name="Cannon C."/>
            <person name="Castanera R."/>
            <person name="Culley D."/>
            <person name="Daum C."/>
            <person name="Ezra D."/>
            <person name="Gonzalez J."/>
            <person name="Henrissat B."/>
            <person name="Kuo A."/>
            <person name="Liang C."/>
            <person name="Lipzen A."/>
            <person name="Lutzoni F."/>
            <person name="Magnuson J."/>
            <person name="Mondo S."/>
            <person name="Nolan M."/>
            <person name="Ohm R."/>
            <person name="Pangilinan J."/>
            <person name="Park H.-J."/>
            <person name="Ramirez L."/>
            <person name="Alfaro M."/>
            <person name="Sun H."/>
            <person name="Tritt A."/>
            <person name="Yoshinaga Y."/>
            <person name="Zwiers L.-H."/>
            <person name="Turgeon B."/>
            <person name="Goodwin S."/>
            <person name="Spatafora J."/>
            <person name="Crous P."/>
            <person name="Grigoriev I."/>
        </authorList>
    </citation>
    <scope>NUCLEOTIDE SEQUENCE</scope>
    <source>
        <strain evidence="3">CBS 122681</strain>
    </source>
</reference>
<dbReference type="GO" id="GO:0004842">
    <property type="term" value="F:ubiquitin-protein transferase activity"/>
    <property type="evidence" value="ECO:0007669"/>
    <property type="project" value="InterPro"/>
</dbReference>